<dbReference type="KEGG" id="grs:C7S20_05745"/>
<keyword evidence="3" id="KW-1185">Reference proteome</keyword>
<dbReference type="Pfam" id="PF19263">
    <property type="entry name" value="DUF5906"/>
    <property type="match status" value="1"/>
</dbReference>
<feature type="domain" description="NrS-1 polymerase-like helicase" evidence="1">
    <location>
        <begin position="127"/>
        <end position="231"/>
    </location>
</feature>
<protein>
    <recommendedName>
        <fullName evidence="1">NrS-1 polymerase-like helicase domain-containing protein</fullName>
    </recommendedName>
</protein>
<accession>A0A2R3Z3G2</accession>
<dbReference type="InterPro" id="IPR027417">
    <property type="entry name" value="P-loop_NTPase"/>
</dbReference>
<reference evidence="3" key="1">
    <citation type="submission" date="2018-03" db="EMBL/GenBank/DDBJ databases">
        <title>Gramella fulva sp. nov., isolated from a dry surface of tidal flat.</title>
        <authorList>
            <person name="Hwang S.H."/>
            <person name="Hwang W.M."/>
            <person name="Kang K."/>
            <person name="Ahn T.-Y."/>
        </authorList>
    </citation>
    <scope>NUCLEOTIDE SEQUENCE [LARGE SCALE GENOMIC DNA]</scope>
    <source>
        <strain evidence="3">SH35</strain>
    </source>
</reference>
<dbReference type="EMBL" id="CP028136">
    <property type="protein sequence ID" value="AVR44810.1"/>
    <property type="molecule type" value="Genomic_DNA"/>
</dbReference>
<dbReference type="SUPFAM" id="SSF52540">
    <property type="entry name" value="P-loop containing nucleoside triphosphate hydrolases"/>
    <property type="match status" value="1"/>
</dbReference>
<dbReference type="Proteomes" id="UP000241507">
    <property type="component" value="Chromosome"/>
</dbReference>
<evidence type="ECO:0000313" key="2">
    <source>
        <dbReference type="EMBL" id="AVR44810.1"/>
    </source>
</evidence>
<organism evidence="2 3">
    <name type="scientific">Christiangramia fulva</name>
    <dbReference type="NCBI Taxonomy" id="2126553"/>
    <lineage>
        <taxon>Bacteria</taxon>
        <taxon>Pseudomonadati</taxon>
        <taxon>Bacteroidota</taxon>
        <taxon>Flavobacteriia</taxon>
        <taxon>Flavobacteriales</taxon>
        <taxon>Flavobacteriaceae</taxon>
        <taxon>Christiangramia</taxon>
    </lineage>
</organism>
<gene>
    <name evidence="2" type="ORF">C7S20_05745</name>
</gene>
<dbReference type="Gene3D" id="3.40.50.300">
    <property type="entry name" value="P-loop containing nucleotide triphosphate hydrolases"/>
    <property type="match status" value="1"/>
</dbReference>
<dbReference type="RefSeq" id="WP_107011588.1">
    <property type="nucleotide sequence ID" value="NZ_CP028136.1"/>
</dbReference>
<name>A0A2R3Z3G2_9FLAO</name>
<dbReference type="InterPro" id="IPR045455">
    <property type="entry name" value="NrS-1_pol-like_helicase"/>
</dbReference>
<dbReference type="OrthoDB" id="608366at2"/>
<dbReference type="AlphaFoldDB" id="A0A2R3Z3G2"/>
<evidence type="ECO:0000313" key="3">
    <source>
        <dbReference type="Proteomes" id="UP000241507"/>
    </source>
</evidence>
<evidence type="ECO:0000259" key="1">
    <source>
        <dbReference type="Pfam" id="PF19263"/>
    </source>
</evidence>
<sequence length="402" mass="47491">MKQENTYIRVGTQYYKLVKIPSISGRTNQSLIPWNIETIRQDHGKTFLAQIPKFDGFTCIPDHLNFQSTFHNFYNTYAPLSHTPEEGSFKRSLAFVKHIFGPHFELGLDYLQLLYTKPTQILPILCLVSQERSTGKSTFLKWLKNIFQGNLTYLLNDDFSSQFNSDWTNKLLICVDEVLFNKEELTERIKYLSTTNYNKLEAKGKDKREVEFFGKFILCSNNEENFIKIDQHETRFWVLKVPKAEKEETELLEKLNQEIPAFLYFLTNRQLQTRKKTRMWFTPDQLETKALKRLVHNNRNRVEKEMASLLMAIMETDNSEEIKVCPVDVLNALGKSRIRTDLTQIRKIFKKDWKLTNQPNSNGYLRFVTYADGDINWKEAKGRYFTITKMFLEQQFEEEKLG</sequence>
<proteinExistence type="predicted"/>